<dbReference type="Proteomes" id="UP000759131">
    <property type="component" value="Unassembled WGS sequence"/>
</dbReference>
<evidence type="ECO:0000256" key="7">
    <source>
        <dbReference type="ARBA" id="ARBA00022807"/>
    </source>
</evidence>
<evidence type="ECO:0000256" key="2">
    <source>
        <dbReference type="ARBA" id="ARBA00009941"/>
    </source>
</evidence>
<keyword evidence="4" id="KW-0645">Protease</keyword>
<evidence type="ECO:0000313" key="11">
    <source>
        <dbReference type="Proteomes" id="UP000759131"/>
    </source>
</evidence>
<feature type="domain" description="Legumain prodomain" evidence="9">
    <location>
        <begin position="283"/>
        <end position="362"/>
    </location>
</feature>
<feature type="active site" description="Nucleophile" evidence="8">
    <location>
        <position position="137"/>
    </location>
</feature>
<dbReference type="Pfam" id="PF20985">
    <property type="entry name" value="Legum_prodom"/>
    <property type="match status" value="1"/>
</dbReference>
<accession>A0A7R9PWE2</accession>
<evidence type="ECO:0000256" key="3">
    <source>
        <dbReference type="ARBA" id="ARBA00012628"/>
    </source>
</evidence>
<dbReference type="InterPro" id="IPR048501">
    <property type="entry name" value="Legum_prodom"/>
</dbReference>
<keyword evidence="5" id="KW-0732">Signal</keyword>
<evidence type="ECO:0000256" key="4">
    <source>
        <dbReference type="ARBA" id="ARBA00022670"/>
    </source>
</evidence>
<dbReference type="Gene3D" id="1.10.132.130">
    <property type="match status" value="1"/>
</dbReference>
<dbReference type="EC" id="3.4.22.34" evidence="3"/>
<dbReference type="PANTHER" id="PTHR12000">
    <property type="entry name" value="HEMOGLOBINASE FAMILY MEMBER"/>
    <property type="match status" value="1"/>
</dbReference>
<gene>
    <name evidence="10" type="ORF">OSB1V03_LOCUS2835</name>
</gene>
<reference evidence="10" key="1">
    <citation type="submission" date="2020-11" db="EMBL/GenBank/DDBJ databases">
        <authorList>
            <person name="Tran Van P."/>
        </authorList>
    </citation>
    <scope>NUCLEOTIDE SEQUENCE</scope>
</reference>
<feature type="non-terminal residue" evidence="10">
    <location>
        <position position="1"/>
    </location>
</feature>
<evidence type="ECO:0000256" key="1">
    <source>
        <dbReference type="ARBA" id="ARBA00000810"/>
    </source>
</evidence>
<evidence type="ECO:0000256" key="5">
    <source>
        <dbReference type="ARBA" id="ARBA00022729"/>
    </source>
</evidence>
<dbReference type="GO" id="GO:0051603">
    <property type="term" value="P:proteolysis involved in protein catabolic process"/>
    <property type="evidence" value="ECO:0007669"/>
    <property type="project" value="TreeGrafter"/>
</dbReference>
<dbReference type="OrthoDB" id="192611at2759"/>
<dbReference type="CDD" id="cd21115">
    <property type="entry name" value="legumain_C"/>
    <property type="match status" value="1"/>
</dbReference>
<protein>
    <recommendedName>
        <fullName evidence="3">legumain</fullName>
        <ecNumber evidence="3">3.4.22.34</ecNumber>
    </recommendedName>
</protein>
<organism evidence="10">
    <name type="scientific">Medioppia subpectinata</name>
    <dbReference type="NCBI Taxonomy" id="1979941"/>
    <lineage>
        <taxon>Eukaryota</taxon>
        <taxon>Metazoa</taxon>
        <taxon>Ecdysozoa</taxon>
        <taxon>Arthropoda</taxon>
        <taxon>Chelicerata</taxon>
        <taxon>Arachnida</taxon>
        <taxon>Acari</taxon>
        <taxon>Acariformes</taxon>
        <taxon>Sarcoptiformes</taxon>
        <taxon>Oribatida</taxon>
        <taxon>Brachypylina</taxon>
        <taxon>Oppioidea</taxon>
        <taxon>Oppiidae</taxon>
        <taxon>Medioppia</taxon>
    </lineage>
</organism>
<dbReference type="PIRSF" id="PIRSF019663">
    <property type="entry name" value="Legumain"/>
    <property type="match status" value="1"/>
</dbReference>
<sequence>SNVYHAYQIIKAHGIPESNIVVMHYDDLAQNKANPTPGVVVNTLGGPDVYKGVPKDYTGTENFLAVLKGDKNLAQNGKKVVNSGPNDHIYVYFIDHGAPDLIAFPHKYLYSKDLNGAFKEMHQAKKYAKLVVNIEACNSGSMFEKPLPKDINVYVTTSANPQESSYAKDYDNLRHTYLGDYYSGAWLEVIEKQDLTKETLEQSYKYTVSSQNKSHPQQYGTLAINKLTVSQFLGSKKTVNAYKAPNTGLNDAVSSRDVPIALAQKLVESTDDLGQKQEYVAELQRLLTGRQYMDKHIAQYVQSVQHMLTVNTDAILNGKHAVNNAECYHKFVDTFDQQCFNINQNTYAFGKLQVFVNVCEQLREPSDANIVVDHLVQYCNDNVSHNNMSIE</sequence>
<dbReference type="AlphaFoldDB" id="A0A7R9PWE2"/>
<evidence type="ECO:0000313" key="10">
    <source>
        <dbReference type="EMBL" id="CAD7622372.1"/>
    </source>
</evidence>
<keyword evidence="11" id="KW-1185">Reference proteome</keyword>
<dbReference type="GO" id="GO:0006624">
    <property type="term" value="P:vacuolar protein processing"/>
    <property type="evidence" value="ECO:0007669"/>
    <property type="project" value="TreeGrafter"/>
</dbReference>
<dbReference type="InterPro" id="IPR046427">
    <property type="entry name" value="Legumain_prodom_sf"/>
</dbReference>
<name>A0A7R9PWE2_9ACAR</name>
<keyword evidence="6" id="KW-0378">Hydrolase</keyword>
<keyword evidence="7" id="KW-0788">Thiol protease</keyword>
<dbReference type="PRINTS" id="PR00776">
    <property type="entry name" value="HEMOGLOBNASE"/>
</dbReference>
<evidence type="ECO:0000256" key="6">
    <source>
        <dbReference type="ARBA" id="ARBA00022801"/>
    </source>
</evidence>
<dbReference type="InterPro" id="IPR001096">
    <property type="entry name" value="Peptidase_C13"/>
</dbReference>
<dbReference type="Pfam" id="PF01650">
    <property type="entry name" value="Peptidase_C13"/>
    <property type="match status" value="1"/>
</dbReference>
<dbReference type="PANTHER" id="PTHR12000:SF42">
    <property type="entry name" value="LEGUMAIN"/>
    <property type="match status" value="1"/>
</dbReference>
<evidence type="ECO:0000256" key="8">
    <source>
        <dbReference type="PIRSR" id="PIRSR019663-1"/>
    </source>
</evidence>
<evidence type="ECO:0000259" key="9">
    <source>
        <dbReference type="Pfam" id="PF20985"/>
    </source>
</evidence>
<feature type="active site" evidence="8">
    <location>
        <position position="96"/>
    </location>
</feature>
<comment type="similarity">
    <text evidence="2">Belongs to the peptidase C13 family.</text>
</comment>
<dbReference type="FunFam" id="3.40.50.1460:FF:000006">
    <property type="entry name" value="Legumain"/>
    <property type="match status" value="1"/>
</dbReference>
<dbReference type="Gene3D" id="3.40.50.1460">
    <property type="match status" value="1"/>
</dbReference>
<dbReference type="EMBL" id="CAJPIZ010001059">
    <property type="protein sequence ID" value="CAG2102802.1"/>
    <property type="molecule type" value="Genomic_DNA"/>
</dbReference>
<dbReference type="GO" id="GO:0005773">
    <property type="term" value="C:vacuole"/>
    <property type="evidence" value="ECO:0007669"/>
    <property type="project" value="GOC"/>
</dbReference>
<dbReference type="EMBL" id="OC855634">
    <property type="protein sequence ID" value="CAD7622372.1"/>
    <property type="molecule type" value="Genomic_DNA"/>
</dbReference>
<comment type="catalytic activity">
    <reaction evidence="1">
        <text>Hydrolysis of proteins and small molecule substrates at -Asn-|-Xaa- bonds.</text>
        <dbReference type="EC" id="3.4.22.34"/>
    </reaction>
</comment>
<proteinExistence type="inferred from homology"/>
<dbReference type="GO" id="GO:0004197">
    <property type="term" value="F:cysteine-type endopeptidase activity"/>
    <property type="evidence" value="ECO:0007669"/>
    <property type="project" value="UniProtKB-EC"/>
</dbReference>